<dbReference type="InterPro" id="IPR002110">
    <property type="entry name" value="Ankyrin_rpt"/>
</dbReference>
<dbReference type="EMBL" id="JANTQA010000026">
    <property type="protein sequence ID" value="KAJ3442952.1"/>
    <property type="molecule type" value="Genomic_DNA"/>
</dbReference>
<gene>
    <name evidence="1" type="ORF">M0812_12705</name>
</gene>
<evidence type="ECO:0000313" key="1">
    <source>
        <dbReference type="EMBL" id="KAJ3442952.1"/>
    </source>
</evidence>
<accession>A0AAV7ZR54</accession>
<dbReference type="Proteomes" id="UP001146793">
    <property type="component" value="Unassembled WGS sequence"/>
</dbReference>
<dbReference type="SUPFAM" id="SSF48403">
    <property type="entry name" value="Ankyrin repeat"/>
    <property type="match status" value="1"/>
</dbReference>
<reference evidence="1" key="1">
    <citation type="submission" date="2022-08" db="EMBL/GenBank/DDBJ databases">
        <title>Novel sulphate-reducing endosymbionts in the free-living metamonad Anaeramoeba.</title>
        <authorList>
            <person name="Jerlstrom-Hultqvist J."/>
            <person name="Cepicka I."/>
            <person name="Gallot-Lavallee L."/>
            <person name="Salas-Leiva D."/>
            <person name="Curtis B.A."/>
            <person name="Zahonova K."/>
            <person name="Pipaliya S."/>
            <person name="Dacks J."/>
            <person name="Roger A.J."/>
        </authorList>
    </citation>
    <scope>NUCLEOTIDE SEQUENCE</scope>
    <source>
        <strain evidence="1">Busselton2</strain>
    </source>
</reference>
<dbReference type="Pfam" id="PF12796">
    <property type="entry name" value="Ank_2"/>
    <property type="match status" value="1"/>
</dbReference>
<protein>
    <submittedName>
        <fullName evidence="1">Ankyrin repeat protein</fullName>
    </submittedName>
</protein>
<dbReference type="InterPro" id="IPR036770">
    <property type="entry name" value="Ankyrin_rpt-contain_sf"/>
</dbReference>
<proteinExistence type="predicted"/>
<organism evidence="1 2">
    <name type="scientific">Anaeramoeba flamelloides</name>
    <dbReference type="NCBI Taxonomy" id="1746091"/>
    <lineage>
        <taxon>Eukaryota</taxon>
        <taxon>Metamonada</taxon>
        <taxon>Anaeramoebidae</taxon>
        <taxon>Anaeramoeba</taxon>
    </lineage>
</organism>
<dbReference type="Gene3D" id="1.25.40.20">
    <property type="entry name" value="Ankyrin repeat-containing domain"/>
    <property type="match status" value="1"/>
</dbReference>
<dbReference type="AlphaFoldDB" id="A0AAV7ZR54"/>
<sequence length="171" mass="19940">MVRFHRKSKNKKPQKKEKSLIEQLIDENNEEKLKEELKTHDFEEDTFPTLFYALTKGSPRSLLKFLLENGCKHQVKETYDDKNILQHALTNRVELDTIRFLISNGADPKAKDPLDNSTLLHDCVELKLPIEYVEYFETHIAVTSLNEYGESALTYTLSSDIMDFELLTFLI</sequence>
<name>A0AAV7ZR54_9EUKA</name>
<evidence type="ECO:0000313" key="2">
    <source>
        <dbReference type="Proteomes" id="UP001146793"/>
    </source>
</evidence>
<comment type="caution">
    <text evidence="1">The sequence shown here is derived from an EMBL/GenBank/DDBJ whole genome shotgun (WGS) entry which is preliminary data.</text>
</comment>